<comment type="subcellular location">
    <subcellularLocation>
        <location evidence="1">Membrane</location>
        <topology evidence="1">Multi-pass membrane protein</topology>
    </subcellularLocation>
</comment>
<dbReference type="AlphaFoldDB" id="A0AA38ZTN2"/>
<evidence type="ECO:0000256" key="8">
    <source>
        <dbReference type="SAM" id="Phobius"/>
    </source>
</evidence>
<keyword evidence="5" id="KW-0067">ATP-binding</keyword>
<keyword evidence="4" id="KW-0547">Nucleotide-binding</keyword>
<dbReference type="FunFam" id="1.20.1560.10:FF:000096">
    <property type="entry name" value="ABC transporter related"/>
    <property type="match status" value="1"/>
</dbReference>
<dbReference type="PROSITE" id="PS00211">
    <property type="entry name" value="ABC_TRANSPORTER_1"/>
    <property type="match status" value="1"/>
</dbReference>
<dbReference type="SUPFAM" id="SSF90123">
    <property type="entry name" value="ABC transporter transmembrane region"/>
    <property type="match status" value="1"/>
</dbReference>
<gene>
    <name evidence="10" type="ORF">PVL29_010537</name>
</gene>
<dbReference type="FunFam" id="3.40.50.300:FF:001371">
    <property type="entry name" value="ABC transporter ATP-binding protein"/>
    <property type="match status" value="1"/>
</dbReference>
<protein>
    <recommendedName>
        <fullName evidence="9">AAA+ ATPase domain-containing protein</fullName>
    </recommendedName>
</protein>
<evidence type="ECO:0000256" key="4">
    <source>
        <dbReference type="ARBA" id="ARBA00022741"/>
    </source>
</evidence>
<dbReference type="InterPro" id="IPR036640">
    <property type="entry name" value="ABC1_TM_sf"/>
</dbReference>
<accession>A0AA38ZTN2</accession>
<dbReference type="InterPro" id="IPR017871">
    <property type="entry name" value="ABC_transporter-like_CS"/>
</dbReference>
<dbReference type="PANTHER" id="PTHR24221:SF630">
    <property type="entry name" value="ABC TRANSPORTER B FAMILY MEMBER 29, CHLOROPLASTIC"/>
    <property type="match status" value="1"/>
</dbReference>
<dbReference type="Proteomes" id="UP001168098">
    <property type="component" value="Unassembled WGS sequence"/>
</dbReference>
<evidence type="ECO:0000256" key="2">
    <source>
        <dbReference type="ARBA" id="ARBA00022448"/>
    </source>
</evidence>
<evidence type="ECO:0000259" key="9">
    <source>
        <dbReference type="SMART" id="SM00382"/>
    </source>
</evidence>
<keyword evidence="6 8" id="KW-1133">Transmembrane helix</keyword>
<dbReference type="Gene3D" id="3.40.50.300">
    <property type="entry name" value="P-loop containing nucleotide triphosphate hydrolases"/>
    <property type="match status" value="1"/>
</dbReference>
<evidence type="ECO:0000256" key="1">
    <source>
        <dbReference type="ARBA" id="ARBA00004141"/>
    </source>
</evidence>
<dbReference type="SUPFAM" id="SSF52540">
    <property type="entry name" value="P-loop containing nucleoside triphosphate hydrolases"/>
    <property type="match status" value="1"/>
</dbReference>
<dbReference type="EMBL" id="JARBHA010000008">
    <property type="protein sequence ID" value="KAJ9695085.1"/>
    <property type="molecule type" value="Genomic_DNA"/>
</dbReference>
<dbReference type="InterPro" id="IPR011527">
    <property type="entry name" value="ABC1_TM_dom"/>
</dbReference>
<evidence type="ECO:0000313" key="10">
    <source>
        <dbReference type="EMBL" id="KAJ9695085.1"/>
    </source>
</evidence>
<feature type="transmembrane region" description="Helical" evidence="8">
    <location>
        <begin position="298"/>
        <end position="320"/>
    </location>
</feature>
<dbReference type="Pfam" id="PF00005">
    <property type="entry name" value="ABC_tran"/>
    <property type="match status" value="1"/>
</dbReference>
<dbReference type="Gene3D" id="1.20.1560.10">
    <property type="entry name" value="ABC transporter type 1, transmembrane domain"/>
    <property type="match status" value="1"/>
</dbReference>
<evidence type="ECO:0000256" key="3">
    <source>
        <dbReference type="ARBA" id="ARBA00022692"/>
    </source>
</evidence>
<proteinExistence type="predicted"/>
<keyword evidence="3 8" id="KW-0812">Transmembrane</keyword>
<evidence type="ECO:0000256" key="5">
    <source>
        <dbReference type="ARBA" id="ARBA00022840"/>
    </source>
</evidence>
<keyword evidence="2" id="KW-0813">Transport</keyword>
<feature type="domain" description="AAA+ ATPase" evidence="9">
    <location>
        <begin position="418"/>
        <end position="606"/>
    </location>
</feature>
<dbReference type="GO" id="GO:0140359">
    <property type="term" value="F:ABC-type transporter activity"/>
    <property type="evidence" value="ECO:0007669"/>
    <property type="project" value="InterPro"/>
</dbReference>
<dbReference type="GO" id="GO:0016020">
    <property type="term" value="C:membrane"/>
    <property type="evidence" value="ECO:0007669"/>
    <property type="project" value="UniProtKB-SubCell"/>
</dbReference>
<keyword evidence="11" id="KW-1185">Reference proteome</keyword>
<comment type="caution">
    <text evidence="10">The sequence shown here is derived from an EMBL/GenBank/DDBJ whole genome shotgun (WGS) entry which is preliminary data.</text>
</comment>
<dbReference type="PANTHER" id="PTHR24221">
    <property type="entry name" value="ATP-BINDING CASSETTE SUB-FAMILY B"/>
    <property type="match status" value="1"/>
</dbReference>
<keyword evidence="7 8" id="KW-0472">Membrane</keyword>
<dbReference type="SMART" id="SM00382">
    <property type="entry name" value="AAA"/>
    <property type="match status" value="1"/>
</dbReference>
<dbReference type="Pfam" id="PF00664">
    <property type="entry name" value="ABC_membrane"/>
    <property type="match status" value="1"/>
</dbReference>
<dbReference type="GO" id="GO:0016887">
    <property type="term" value="F:ATP hydrolysis activity"/>
    <property type="evidence" value="ECO:0007669"/>
    <property type="project" value="InterPro"/>
</dbReference>
<dbReference type="CDD" id="cd07346">
    <property type="entry name" value="ABC_6TM_exporters"/>
    <property type="match status" value="1"/>
</dbReference>
<sequence>MATIQFTIAPPSSSPSPLCLRFKPRPTKLFAFSPNLTVKTSFKASLKPFNFISPSTFHSLEAIKPYVLSEYKPILKGWLCSLVSVYSLSKIVPKVGKFSATLSKIDAIHLRDEGLVLGVLLLVRLVASYWQQAFLWDAALNSVYKVRVFVFDKVLQRDLEFFEGGDAVSSGDIAYRMTAEASDVADTVYALLNTIVPSALQLSVMATQMLFISPTLSLISALVIPFMSLVIAHLGERLRKISNRAHLSIAALSAYLNEILPSILFVKASNAELSESARFRRLVHTDLSERLKKRKMKALIPQIIQIIYFGALSIFFVGSLVVPSGALDGSLLVSFVTSLVLLIDPIQGVGKAYNELKQGEPAIERLFDLTRFESQVLEKPDAVDLDSVIGEVKFCNISFRYGDRMPLILNGLDLHIKAAETVALVGPSGGGKTTLVKLLLRLYDPLCGCVLLDNHNIQGISLKSLRRHVGLVSQDITLLSGTVVENIGYRDLMTKIDMERVELAAQTANADEFIRNLPEGYQTNIGPRGSTLSGGQKQRIAIARALYQNCSILILDEATSALDSRSELLVRQAVERLMENRTVLVIAHRLETVLMAKRVFLLDDGKLEELNRSALLGDKSDSLLSTGLVL</sequence>
<dbReference type="InterPro" id="IPR039421">
    <property type="entry name" value="Type_1_exporter"/>
</dbReference>
<dbReference type="InterPro" id="IPR003593">
    <property type="entry name" value="AAA+_ATPase"/>
</dbReference>
<dbReference type="InterPro" id="IPR003439">
    <property type="entry name" value="ABC_transporter-like_ATP-bd"/>
</dbReference>
<evidence type="ECO:0000256" key="6">
    <source>
        <dbReference type="ARBA" id="ARBA00022989"/>
    </source>
</evidence>
<organism evidence="10 11">
    <name type="scientific">Vitis rotundifolia</name>
    <name type="common">Muscadine grape</name>
    <dbReference type="NCBI Taxonomy" id="103349"/>
    <lineage>
        <taxon>Eukaryota</taxon>
        <taxon>Viridiplantae</taxon>
        <taxon>Streptophyta</taxon>
        <taxon>Embryophyta</taxon>
        <taxon>Tracheophyta</taxon>
        <taxon>Spermatophyta</taxon>
        <taxon>Magnoliopsida</taxon>
        <taxon>eudicotyledons</taxon>
        <taxon>Gunneridae</taxon>
        <taxon>Pentapetalae</taxon>
        <taxon>rosids</taxon>
        <taxon>Vitales</taxon>
        <taxon>Vitaceae</taxon>
        <taxon>Viteae</taxon>
        <taxon>Vitis</taxon>
    </lineage>
</organism>
<dbReference type="InterPro" id="IPR027417">
    <property type="entry name" value="P-loop_NTPase"/>
</dbReference>
<evidence type="ECO:0000313" key="11">
    <source>
        <dbReference type="Proteomes" id="UP001168098"/>
    </source>
</evidence>
<name>A0AA38ZTN2_VITRO</name>
<reference evidence="10 11" key="1">
    <citation type="journal article" date="2023" name="BMC Biotechnol.">
        <title>Vitis rotundifolia cv Carlos genome sequencing.</title>
        <authorList>
            <person name="Huff M."/>
            <person name="Hulse-Kemp A."/>
            <person name="Scheffler B."/>
            <person name="Youngblood R."/>
            <person name="Simpson S."/>
            <person name="Babiker E."/>
            <person name="Staton M."/>
        </authorList>
    </citation>
    <scope>NUCLEOTIDE SEQUENCE [LARGE SCALE GENOMIC DNA]</scope>
    <source>
        <tissue evidence="10">Leaf</tissue>
    </source>
</reference>
<dbReference type="GO" id="GO:0005524">
    <property type="term" value="F:ATP binding"/>
    <property type="evidence" value="ECO:0007669"/>
    <property type="project" value="UniProtKB-KW"/>
</dbReference>
<feature type="transmembrane region" description="Helical" evidence="8">
    <location>
        <begin position="210"/>
        <end position="234"/>
    </location>
</feature>
<evidence type="ECO:0000256" key="7">
    <source>
        <dbReference type="ARBA" id="ARBA00023136"/>
    </source>
</evidence>